<dbReference type="AlphaFoldDB" id="A0A6N8EGT0"/>
<feature type="transmembrane region" description="Helical" evidence="7">
    <location>
        <begin position="91"/>
        <end position="108"/>
    </location>
</feature>
<comment type="similarity">
    <text evidence="2">Belongs to the UPF0126 family.</text>
</comment>
<name>A0A6N8EGT0_9GAMM</name>
<evidence type="ECO:0000256" key="5">
    <source>
        <dbReference type="ARBA" id="ARBA00022989"/>
    </source>
</evidence>
<keyword evidence="3" id="KW-1003">Cell membrane</keyword>
<dbReference type="Pfam" id="PF03458">
    <property type="entry name" value="Gly_transporter"/>
    <property type="match status" value="2"/>
</dbReference>
<dbReference type="InterPro" id="IPR005115">
    <property type="entry name" value="Gly_transporter"/>
</dbReference>
<protein>
    <submittedName>
        <fullName evidence="9">Trimeric intracellular cation channel family protein</fullName>
    </submittedName>
</protein>
<feature type="transmembrane region" description="Helical" evidence="7">
    <location>
        <begin position="31"/>
        <end position="52"/>
    </location>
</feature>
<evidence type="ECO:0000256" key="2">
    <source>
        <dbReference type="ARBA" id="ARBA00008193"/>
    </source>
</evidence>
<keyword evidence="10" id="KW-1185">Reference proteome</keyword>
<organism evidence="9 10">
    <name type="scientific">Allochromatium palmeri</name>
    <dbReference type="NCBI Taxonomy" id="231048"/>
    <lineage>
        <taxon>Bacteria</taxon>
        <taxon>Pseudomonadati</taxon>
        <taxon>Pseudomonadota</taxon>
        <taxon>Gammaproteobacteria</taxon>
        <taxon>Chromatiales</taxon>
        <taxon>Chromatiaceae</taxon>
        <taxon>Allochromatium</taxon>
    </lineage>
</organism>
<dbReference type="GO" id="GO:0005886">
    <property type="term" value="C:plasma membrane"/>
    <property type="evidence" value="ECO:0007669"/>
    <property type="project" value="UniProtKB-SubCell"/>
</dbReference>
<evidence type="ECO:0000256" key="7">
    <source>
        <dbReference type="SAM" id="Phobius"/>
    </source>
</evidence>
<dbReference type="PANTHER" id="PTHR30506">
    <property type="entry name" value="INNER MEMBRANE PROTEIN"/>
    <property type="match status" value="1"/>
</dbReference>
<reference evidence="9 10" key="1">
    <citation type="submission" date="2019-11" db="EMBL/GenBank/DDBJ databases">
        <title>Whole-genome sequence of the anaerobic purple sulfur bacterium Allochromatium palmeri DSM 15591.</title>
        <authorList>
            <person name="Kyndt J.A."/>
            <person name="Meyer T.E."/>
        </authorList>
    </citation>
    <scope>NUCLEOTIDE SEQUENCE [LARGE SCALE GENOMIC DNA]</scope>
    <source>
        <strain evidence="9 10">DSM 15591</strain>
    </source>
</reference>
<evidence type="ECO:0000313" key="9">
    <source>
        <dbReference type="EMBL" id="MTW22278.1"/>
    </source>
</evidence>
<feature type="domain" description="Glycine transporter" evidence="8">
    <location>
        <begin position="94"/>
        <end position="167"/>
    </location>
</feature>
<feature type="transmembrane region" description="Helical" evidence="7">
    <location>
        <begin position="120"/>
        <end position="140"/>
    </location>
</feature>
<keyword evidence="5 7" id="KW-1133">Transmembrane helix</keyword>
<evidence type="ECO:0000256" key="1">
    <source>
        <dbReference type="ARBA" id="ARBA00004651"/>
    </source>
</evidence>
<dbReference type="OrthoDB" id="9791874at2"/>
<comment type="subcellular location">
    <subcellularLocation>
        <location evidence="1">Cell membrane</location>
        <topology evidence="1">Multi-pass membrane protein</topology>
    </subcellularLocation>
</comment>
<feature type="transmembrane region" description="Helical" evidence="7">
    <location>
        <begin position="152"/>
        <end position="171"/>
    </location>
</feature>
<sequence>MQSFSYWIGMAGITAFAVTAVLVLAPKGIDLFSATVLGIITAVGGGTIRDLILNVPVFWSLDLNYLWVAIGASLVTFFAESLFTRREIFRLMLYVDGFGAALFAIQTVDKSWAMDFGRPLAPVILGIVTAIGGGLLRDVLSGRQTLLMTRELYATPVLIGCTLYVALLAWIPDYRSAAALCCVGIIFALRAAAIRWDLTVPHWLMTKVKEPG</sequence>
<feature type="domain" description="Glycine transporter" evidence="8">
    <location>
        <begin position="7"/>
        <end position="79"/>
    </location>
</feature>
<evidence type="ECO:0000313" key="10">
    <source>
        <dbReference type="Proteomes" id="UP000434044"/>
    </source>
</evidence>
<feature type="transmembrane region" description="Helical" evidence="7">
    <location>
        <begin position="6"/>
        <end position="24"/>
    </location>
</feature>
<accession>A0A6N8EGT0</accession>
<evidence type="ECO:0000256" key="6">
    <source>
        <dbReference type="ARBA" id="ARBA00023136"/>
    </source>
</evidence>
<evidence type="ECO:0000259" key="8">
    <source>
        <dbReference type="Pfam" id="PF03458"/>
    </source>
</evidence>
<dbReference type="EMBL" id="WNKT01000036">
    <property type="protein sequence ID" value="MTW22278.1"/>
    <property type="molecule type" value="Genomic_DNA"/>
</dbReference>
<comment type="caution">
    <text evidence="9">The sequence shown here is derived from an EMBL/GenBank/DDBJ whole genome shotgun (WGS) entry which is preliminary data.</text>
</comment>
<dbReference type="PANTHER" id="PTHR30506:SF3">
    <property type="entry name" value="UPF0126 INNER MEMBRANE PROTEIN YADS-RELATED"/>
    <property type="match status" value="1"/>
</dbReference>
<evidence type="ECO:0000256" key="4">
    <source>
        <dbReference type="ARBA" id="ARBA00022692"/>
    </source>
</evidence>
<evidence type="ECO:0000256" key="3">
    <source>
        <dbReference type="ARBA" id="ARBA00022475"/>
    </source>
</evidence>
<keyword evidence="6 7" id="KW-0472">Membrane</keyword>
<dbReference type="Proteomes" id="UP000434044">
    <property type="component" value="Unassembled WGS sequence"/>
</dbReference>
<feature type="transmembrane region" description="Helical" evidence="7">
    <location>
        <begin position="177"/>
        <end position="198"/>
    </location>
</feature>
<feature type="transmembrane region" description="Helical" evidence="7">
    <location>
        <begin position="64"/>
        <end position="84"/>
    </location>
</feature>
<proteinExistence type="inferred from homology"/>
<keyword evidence="4 7" id="KW-0812">Transmembrane</keyword>
<gene>
    <name evidence="9" type="ORF">GJ668_14460</name>
</gene>